<dbReference type="InterPro" id="IPR001296">
    <property type="entry name" value="Glyco_trans_1"/>
</dbReference>
<dbReference type="InterPro" id="IPR028098">
    <property type="entry name" value="Glyco_trans_4-like_N"/>
</dbReference>
<keyword evidence="3" id="KW-0808">Transferase</keyword>
<dbReference type="RefSeq" id="WP_003464387.1">
    <property type="nucleotide sequence ID" value="NZ_ABDW01000021.1"/>
</dbReference>
<gene>
    <name evidence="3" type="ORF">AC3_0733</name>
</gene>
<evidence type="ECO:0000313" key="4">
    <source>
        <dbReference type="Proteomes" id="UP000005337"/>
    </source>
</evidence>
<feature type="domain" description="Glycosyltransferase subfamily 4-like N-terminal" evidence="2">
    <location>
        <begin position="54"/>
        <end position="170"/>
    </location>
</feature>
<dbReference type="GO" id="GO:0016757">
    <property type="term" value="F:glycosyltransferase activity"/>
    <property type="evidence" value="ECO:0007669"/>
    <property type="project" value="InterPro"/>
</dbReference>
<dbReference type="Pfam" id="PF13439">
    <property type="entry name" value="Glyco_transf_4"/>
    <property type="match status" value="1"/>
</dbReference>
<protein>
    <submittedName>
        <fullName evidence="3">Glycosyl transferase, group 1 family protein</fullName>
    </submittedName>
</protein>
<dbReference type="SUPFAM" id="SSF53756">
    <property type="entry name" value="UDP-Glycosyltransferase/glycogen phosphorylase"/>
    <property type="match status" value="1"/>
</dbReference>
<dbReference type="EMBL" id="ABDW01000021">
    <property type="protein sequence ID" value="EDT14508.1"/>
    <property type="molecule type" value="Genomic_DNA"/>
</dbReference>
<dbReference type="AlphaFoldDB" id="B1BUU5"/>
<name>B1BUU5_CLOPF</name>
<dbReference type="Pfam" id="PF00534">
    <property type="entry name" value="Glycos_transf_1"/>
    <property type="match status" value="1"/>
</dbReference>
<dbReference type="PANTHER" id="PTHR12526">
    <property type="entry name" value="GLYCOSYLTRANSFERASE"/>
    <property type="match status" value="1"/>
</dbReference>
<dbReference type="Gene3D" id="3.40.50.2000">
    <property type="entry name" value="Glycogen Phosphorylase B"/>
    <property type="match status" value="2"/>
</dbReference>
<organism evidence="3 4">
    <name type="scientific">Clostridium perfringens E str. JGS1987</name>
    <dbReference type="NCBI Taxonomy" id="451755"/>
    <lineage>
        <taxon>Bacteria</taxon>
        <taxon>Bacillati</taxon>
        <taxon>Bacillota</taxon>
        <taxon>Clostridia</taxon>
        <taxon>Eubacteriales</taxon>
        <taxon>Clostridiaceae</taxon>
        <taxon>Clostridium</taxon>
    </lineage>
</organism>
<dbReference type="CDD" id="cd03811">
    <property type="entry name" value="GT4_GT28_WabH-like"/>
    <property type="match status" value="1"/>
</dbReference>
<sequence>MINVLIIDLGRDYGGAEKVIENLFFYDYSNINMHLVALKDTKFFNVIKSKNNNQNCIFIENDKKKILKSLFKLKKYIEDNKIDIIHAHGVTSEIFGVLLSKMTKCKLVTTIHSRADFDTTNKIKGKVYCWIQKYLLNFNERYIVVSDELEKFFINNLNVKKEKLIFIKNGLKGLIKREKQEHENLVICSIGRLTAVKAHNKLLKSLLSLNNDGYDLKCLIAGTGELENELKKQVDEYNLKEKVEFLGFIEDVRDVFDKSDCLIIQSDMEGLPVILLEAMSYKIPIIAYKVGGIKKLLKENQCIELKSNEPTDISDGIKQALNKDREELDLIANEAFFNFKKNYDLSIFIKKHEDLYNEVKGGINE</sequence>
<comment type="caution">
    <text evidence="3">The sequence shown here is derived from an EMBL/GenBank/DDBJ whole genome shotgun (WGS) entry which is preliminary data.</text>
</comment>
<accession>B1BUU5</accession>
<evidence type="ECO:0000259" key="2">
    <source>
        <dbReference type="Pfam" id="PF13439"/>
    </source>
</evidence>
<reference evidence="3 4" key="1">
    <citation type="submission" date="2007-07" db="EMBL/GenBank/DDBJ databases">
        <title>Annotation of Clostridium perfringens E str. JGS1987.</title>
        <authorList>
            <person name="Paulsen I."/>
            <person name="Sebastian Y."/>
        </authorList>
    </citation>
    <scope>NUCLEOTIDE SEQUENCE [LARGE SCALE GENOMIC DNA]</scope>
    <source>
        <strain evidence="4">E str. JGS1987</strain>
    </source>
</reference>
<proteinExistence type="predicted"/>
<feature type="domain" description="Glycosyl transferase family 1" evidence="1">
    <location>
        <begin position="178"/>
        <end position="333"/>
    </location>
</feature>
<evidence type="ECO:0000259" key="1">
    <source>
        <dbReference type="Pfam" id="PF00534"/>
    </source>
</evidence>
<dbReference type="PANTHER" id="PTHR12526:SF630">
    <property type="entry name" value="GLYCOSYLTRANSFERASE"/>
    <property type="match status" value="1"/>
</dbReference>
<evidence type="ECO:0000313" key="3">
    <source>
        <dbReference type="EMBL" id="EDT14508.1"/>
    </source>
</evidence>
<dbReference type="Proteomes" id="UP000005337">
    <property type="component" value="Unassembled WGS sequence"/>
</dbReference>